<evidence type="ECO:0000313" key="4">
    <source>
        <dbReference type="Proteomes" id="UP001595953"/>
    </source>
</evidence>
<organism evidence="3 4">
    <name type="scientific">Geojedonia litorea</name>
    <dbReference type="NCBI Taxonomy" id="1268269"/>
    <lineage>
        <taxon>Bacteria</taxon>
        <taxon>Pseudomonadati</taxon>
        <taxon>Bacteroidota</taxon>
        <taxon>Flavobacteriia</taxon>
        <taxon>Flavobacteriales</taxon>
        <taxon>Flavobacteriaceae</taxon>
        <taxon>Geojedonia</taxon>
    </lineage>
</organism>
<evidence type="ECO:0000313" key="3">
    <source>
        <dbReference type="EMBL" id="MFC4721531.1"/>
    </source>
</evidence>
<feature type="domain" description="Glycosyltransferase subfamily 4-like N-terminal" evidence="2">
    <location>
        <begin position="15"/>
        <end position="171"/>
    </location>
</feature>
<reference evidence="4" key="1">
    <citation type="journal article" date="2019" name="Int. J. Syst. Evol. Microbiol.">
        <title>The Global Catalogue of Microorganisms (GCM) 10K type strain sequencing project: providing services to taxonomists for standard genome sequencing and annotation.</title>
        <authorList>
            <consortium name="The Broad Institute Genomics Platform"/>
            <consortium name="The Broad Institute Genome Sequencing Center for Infectious Disease"/>
            <person name="Wu L."/>
            <person name="Ma J."/>
        </authorList>
    </citation>
    <scope>NUCLEOTIDE SEQUENCE [LARGE SCALE GENOMIC DNA]</scope>
    <source>
        <strain evidence="4">CCUG 63682</strain>
    </source>
</reference>
<protein>
    <submittedName>
        <fullName evidence="3">Glycosyltransferase</fullName>
        <ecNumber evidence="3">2.4.-.-</ecNumber>
    </submittedName>
</protein>
<dbReference type="Proteomes" id="UP001595953">
    <property type="component" value="Unassembled WGS sequence"/>
</dbReference>
<dbReference type="Pfam" id="PF00534">
    <property type="entry name" value="Glycos_transf_1"/>
    <property type="match status" value="1"/>
</dbReference>
<evidence type="ECO:0000259" key="2">
    <source>
        <dbReference type="Pfam" id="PF13439"/>
    </source>
</evidence>
<dbReference type="Pfam" id="PF13439">
    <property type="entry name" value="Glyco_transf_4"/>
    <property type="match status" value="1"/>
</dbReference>
<keyword evidence="3" id="KW-0328">Glycosyltransferase</keyword>
<keyword evidence="3" id="KW-0808">Transferase</keyword>
<dbReference type="EC" id="2.4.-.-" evidence="3"/>
<dbReference type="InterPro" id="IPR001296">
    <property type="entry name" value="Glyco_trans_1"/>
</dbReference>
<dbReference type="PANTHER" id="PTHR12526">
    <property type="entry name" value="GLYCOSYLTRANSFERASE"/>
    <property type="match status" value="1"/>
</dbReference>
<name>A0ABV9MZX0_9FLAO</name>
<sequence length="363" mass="42107">MIFKICLLIEQLNRGGAERSAGLLSTILSKLGFEVVIITLYDDIVYPYTGELINLGKYKKGSRTVINKFLRYNKLKKTLQTNHFDLILDFRMKNYPLREFLLNKVVFKSKMVNMIRHFNLEWYLPNPTFLSKHLYRNYAGINSVSTTIQKEIEKKYNFKNVSTIHSPVDINYIVEQYKKEEVKFKEKFVIAVGRLDPIKQFDKLIEAYKNSILPEKNISLIILGNGPQKKMLNEIVNKLNLQENVRLIEFRENPFKYIRKAEFLILSSKGEGFPRVLLESLACETPVIAFDCKSGPSEIINHNQNGLLVENQNFTALTMAINELTTNSPLYDKLKANSLKSLEPFSMENISKLWKNYIEGLNL</sequence>
<gene>
    <name evidence="3" type="ORF">ACFO5O_04300</name>
</gene>
<evidence type="ECO:0000259" key="1">
    <source>
        <dbReference type="Pfam" id="PF00534"/>
    </source>
</evidence>
<feature type="domain" description="Glycosyl transferase family 1" evidence="1">
    <location>
        <begin position="178"/>
        <end position="338"/>
    </location>
</feature>
<keyword evidence="4" id="KW-1185">Reference proteome</keyword>
<proteinExistence type="predicted"/>
<dbReference type="Gene3D" id="3.40.50.2000">
    <property type="entry name" value="Glycogen Phosphorylase B"/>
    <property type="match status" value="2"/>
</dbReference>
<dbReference type="SUPFAM" id="SSF53756">
    <property type="entry name" value="UDP-Glycosyltransferase/glycogen phosphorylase"/>
    <property type="match status" value="1"/>
</dbReference>
<comment type="caution">
    <text evidence="3">The sequence shown here is derived from an EMBL/GenBank/DDBJ whole genome shotgun (WGS) entry which is preliminary data.</text>
</comment>
<dbReference type="EMBL" id="JBHSGP010000007">
    <property type="protein sequence ID" value="MFC4721531.1"/>
    <property type="molecule type" value="Genomic_DNA"/>
</dbReference>
<dbReference type="RefSeq" id="WP_387961281.1">
    <property type="nucleotide sequence ID" value="NZ_JBHSGP010000007.1"/>
</dbReference>
<dbReference type="InterPro" id="IPR028098">
    <property type="entry name" value="Glyco_trans_4-like_N"/>
</dbReference>
<accession>A0ABV9MZX0</accession>
<dbReference type="GO" id="GO:0016757">
    <property type="term" value="F:glycosyltransferase activity"/>
    <property type="evidence" value="ECO:0007669"/>
    <property type="project" value="UniProtKB-KW"/>
</dbReference>